<feature type="transmembrane region" description="Helical" evidence="2">
    <location>
        <begin position="56"/>
        <end position="79"/>
    </location>
</feature>
<evidence type="ECO:0000256" key="1">
    <source>
        <dbReference type="SAM" id="MobiDB-lite"/>
    </source>
</evidence>
<evidence type="ECO:0000256" key="2">
    <source>
        <dbReference type="SAM" id="Phobius"/>
    </source>
</evidence>
<accession>A0A7R9ZMW6</accession>
<feature type="compositionally biased region" description="Low complexity" evidence="1">
    <location>
        <begin position="28"/>
        <end position="39"/>
    </location>
</feature>
<keyword evidence="2" id="KW-0472">Membrane</keyword>
<organism evidence="3">
    <name type="scientific">Craspedostauros australis</name>
    <dbReference type="NCBI Taxonomy" id="1486917"/>
    <lineage>
        <taxon>Eukaryota</taxon>
        <taxon>Sar</taxon>
        <taxon>Stramenopiles</taxon>
        <taxon>Ochrophyta</taxon>
        <taxon>Bacillariophyta</taxon>
        <taxon>Bacillariophyceae</taxon>
        <taxon>Bacillariophycidae</taxon>
        <taxon>Naviculales</taxon>
        <taxon>Naviculaceae</taxon>
        <taxon>Craspedostauros</taxon>
    </lineage>
</organism>
<dbReference type="AlphaFoldDB" id="A0A7R9ZMW6"/>
<name>A0A7R9ZMW6_9STRA</name>
<protein>
    <submittedName>
        <fullName evidence="3">Uncharacterized protein</fullName>
    </submittedName>
</protein>
<sequence length="105" mass="11362">MLSNYASRSMMRAASSRSRAMMLRRNLATEAAEASKPAKPATPAPTRPMRKGGAGFFARFSSFLAGAGLTALGTQFYVFQEIKDGNKSMIAKQKELEARIAKLEG</sequence>
<gene>
    <name evidence="3" type="ORF">CAUS1442_LOCUS6823</name>
</gene>
<reference evidence="3" key="1">
    <citation type="submission" date="2021-01" db="EMBL/GenBank/DDBJ databases">
        <authorList>
            <person name="Corre E."/>
            <person name="Pelletier E."/>
            <person name="Niang G."/>
            <person name="Scheremetjew M."/>
            <person name="Finn R."/>
            <person name="Kale V."/>
            <person name="Holt S."/>
            <person name="Cochrane G."/>
            <person name="Meng A."/>
            <person name="Brown T."/>
            <person name="Cohen L."/>
        </authorList>
    </citation>
    <scope>NUCLEOTIDE SEQUENCE</scope>
    <source>
        <strain evidence="3">CCMP3328</strain>
    </source>
</reference>
<feature type="region of interest" description="Disordered" evidence="1">
    <location>
        <begin position="25"/>
        <end position="50"/>
    </location>
</feature>
<keyword evidence="2" id="KW-0812">Transmembrane</keyword>
<evidence type="ECO:0000313" key="3">
    <source>
        <dbReference type="EMBL" id="CAD8334718.1"/>
    </source>
</evidence>
<proteinExistence type="predicted"/>
<dbReference type="EMBL" id="HBEF01010805">
    <property type="protein sequence ID" value="CAD8334718.1"/>
    <property type="molecule type" value="Transcribed_RNA"/>
</dbReference>
<keyword evidence="2" id="KW-1133">Transmembrane helix</keyword>